<geneLocation type="chloroplast" evidence="1"/>
<dbReference type="RefSeq" id="YP_001152267.1">
    <property type="nucleotide sequence ID" value="NC_004677.2"/>
</dbReference>
<keyword evidence="1" id="KW-0934">Plastid</keyword>
<proteinExistence type="predicted"/>
<keyword evidence="1" id="KW-0150">Chloroplast</keyword>
<dbReference type="GeneID" id="5048458"/>
<evidence type="ECO:0000313" key="1">
    <source>
        <dbReference type="EMBL" id="ABP35508.1"/>
    </source>
</evidence>
<accession>A4QMH1</accession>
<dbReference type="AlphaFoldDB" id="A4QMH1"/>
<organism evidence="1">
    <name type="scientific">Pinus koraiensis</name>
    <name type="common">Korean pine</name>
    <dbReference type="NCBI Taxonomy" id="88728"/>
    <lineage>
        <taxon>Eukaryota</taxon>
        <taxon>Viridiplantae</taxon>
        <taxon>Streptophyta</taxon>
        <taxon>Embryophyta</taxon>
        <taxon>Tracheophyta</taxon>
        <taxon>Spermatophyta</taxon>
        <taxon>Pinopsida</taxon>
        <taxon>Pinidae</taxon>
        <taxon>Conifers I</taxon>
        <taxon>Pinales</taxon>
        <taxon>Pinaceae</taxon>
        <taxon>Pinus</taxon>
        <taxon>Pinus subgen. Strobus</taxon>
    </lineage>
</organism>
<reference evidence="1" key="1">
    <citation type="submission" date="2007-04" db="EMBL/GenBank/DDBJ databases">
        <authorList>
            <person name="Noh E.W."/>
            <person name="Lee J.S."/>
            <person name="Choi Y.I."/>
            <person name="Han M.S."/>
            <person name="Yi Y.S."/>
            <person name="Han S.U."/>
        </authorList>
    </citation>
    <scope>NUCLEOTIDE SEQUENCE</scope>
</reference>
<dbReference type="EMBL" id="AY228468">
    <property type="protein sequence ID" value="ABP35508.1"/>
    <property type="molecule type" value="Genomic_DNA"/>
</dbReference>
<protein>
    <submittedName>
        <fullName evidence="1">ORF65d</fullName>
    </submittedName>
</protein>
<sequence>MKYENDNESDPARFFLSSFMGERRELNPRVVDSQSTALVHLATSAPEKQANLSIYSHFSQEEKTS</sequence>
<name>A4QMH1_PINKO</name>